<proteinExistence type="predicted"/>
<dbReference type="EnsemblBacteria" id="CAI49003">
    <property type="protein sequence ID" value="CAI49003"/>
    <property type="gene ID" value="NP_1824A"/>
</dbReference>
<keyword evidence="5" id="KW-1185">Reference proteome</keyword>
<feature type="region of interest" description="Disordered" evidence="1">
    <location>
        <begin position="1"/>
        <end position="23"/>
    </location>
</feature>
<evidence type="ECO:0000313" key="4">
    <source>
        <dbReference type="EMBL" id="CAI49003.1"/>
    </source>
</evidence>
<feature type="transmembrane region" description="Helical" evidence="2">
    <location>
        <begin position="31"/>
        <end position="52"/>
    </location>
</feature>
<dbReference type="AlphaFoldDB" id="A0A1U7EVG5"/>
<organism evidence="4 5">
    <name type="scientific">Natronomonas pharaonis (strain ATCC 35678 / DSM 2160 / CIP 103997 / JCM 8858 / NBRC 14720 / NCIMB 2260 / Gabara)</name>
    <name type="common">Halobacterium pharaonis</name>
    <dbReference type="NCBI Taxonomy" id="348780"/>
    <lineage>
        <taxon>Archaea</taxon>
        <taxon>Methanobacteriati</taxon>
        <taxon>Methanobacteriota</taxon>
        <taxon>Stenosarchaea group</taxon>
        <taxon>Halobacteria</taxon>
        <taxon>Halobacteriales</taxon>
        <taxon>Natronomonadaceae</taxon>
        <taxon>Natronomonas</taxon>
    </lineage>
</organism>
<keyword evidence="2" id="KW-1133">Transmembrane helix</keyword>
<evidence type="ECO:0000259" key="3">
    <source>
        <dbReference type="Pfam" id="PF26409"/>
    </source>
</evidence>
<dbReference type="OrthoDB" id="214676at2157"/>
<gene>
    <name evidence="4" type="ordered locus">NP_1824A</name>
</gene>
<dbReference type="InterPro" id="IPR058420">
    <property type="entry name" value="DUF8107"/>
</dbReference>
<evidence type="ECO:0000313" key="5">
    <source>
        <dbReference type="Proteomes" id="UP000002698"/>
    </source>
</evidence>
<reference evidence="4 5" key="1">
    <citation type="journal article" date="2005" name="Genome Res.">
        <title>Living with two extremes: conclusions from the genome sequence of Natronomonas pharaonis.</title>
        <authorList>
            <person name="Falb M."/>
            <person name="Pfeiffer F."/>
            <person name="Palm P."/>
            <person name="Rodewald K."/>
            <person name="Hickmann V."/>
            <person name="Tittor J."/>
            <person name="Oesterhelt D."/>
        </authorList>
    </citation>
    <scope>NUCLEOTIDE SEQUENCE [LARGE SCALE GENOMIC DNA]</scope>
    <source>
        <strain evidence="5">ATCC 35678 / DSM 2160 / CIP 103997 / JCM 8858 / NBRC 14720 / NCIMB 2260 / Gabara</strain>
    </source>
</reference>
<keyword evidence="2" id="KW-0812">Transmembrane</keyword>
<dbReference type="GeneID" id="3701265"/>
<dbReference type="Proteomes" id="UP000002698">
    <property type="component" value="Chromosome"/>
</dbReference>
<accession>A0A1U7EVG5</accession>
<dbReference type="eggNOG" id="arCOG07499">
    <property type="taxonomic scope" value="Archaea"/>
</dbReference>
<dbReference type="KEGG" id="nph:NP_1824A"/>
<protein>
    <recommendedName>
        <fullName evidence="3">DUF8107 domain-containing protein</fullName>
    </recommendedName>
</protein>
<dbReference type="EMBL" id="CR936257">
    <property type="protein sequence ID" value="CAI49003.1"/>
    <property type="molecule type" value="Genomic_DNA"/>
</dbReference>
<name>A0A1U7EVG5_NATPD</name>
<feature type="domain" description="DUF8107" evidence="3">
    <location>
        <begin position="8"/>
        <end position="76"/>
    </location>
</feature>
<keyword evidence="2" id="KW-0472">Membrane</keyword>
<dbReference type="RefSeq" id="WP_011322635.1">
    <property type="nucleotide sequence ID" value="NC_007426.1"/>
</dbReference>
<evidence type="ECO:0000256" key="2">
    <source>
        <dbReference type="SAM" id="Phobius"/>
    </source>
</evidence>
<dbReference type="HOGENOM" id="CLU_200164_0_0_2"/>
<evidence type="ECO:0000256" key="1">
    <source>
        <dbReference type="SAM" id="MobiDB-lite"/>
    </source>
</evidence>
<dbReference type="Pfam" id="PF26409">
    <property type="entry name" value="DUF8107"/>
    <property type="match status" value="1"/>
</dbReference>
<sequence length="77" mass="8487">MSQGESNDAEKDSGSLKEGLSESAGDPRVHLVMNLLLSAMFVYTLLWGLDFLGTLEFTRLRFAFGTVVMMGLTRTLI</sequence>